<proteinExistence type="inferred from homology"/>
<keyword evidence="3" id="KW-1185">Reference proteome</keyword>
<reference evidence="2" key="1">
    <citation type="journal article" date="2014" name="Int. J. Syst. Evol. Microbiol.">
        <title>Complete genome sequence of Corynebacterium casei LMG S-19264T (=DSM 44701T), isolated from a smear-ripened cheese.</title>
        <authorList>
            <consortium name="US DOE Joint Genome Institute (JGI-PGF)"/>
            <person name="Walter F."/>
            <person name="Albersmeier A."/>
            <person name="Kalinowski J."/>
            <person name="Ruckert C."/>
        </authorList>
    </citation>
    <scope>NUCLEOTIDE SEQUENCE</scope>
    <source>
        <strain evidence="2">JCM 3086</strain>
    </source>
</reference>
<evidence type="ECO:0000313" key="2">
    <source>
        <dbReference type="EMBL" id="GGJ56501.1"/>
    </source>
</evidence>
<dbReference type="EMBL" id="BMQA01000051">
    <property type="protein sequence ID" value="GGJ56501.1"/>
    <property type="molecule type" value="Genomic_DNA"/>
</dbReference>
<accession>A0A917P2K3</accession>
<evidence type="ECO:0000256" key="1">
    <source>
        <dbReference type="ARBA" id="ARBA00009981"/>
    </source>
</evidence>
<comment type="similarity">
    <text evidence="1">Belongs to the phD/YefM antitoxin family.</text>
</comment>
<evidence type="ECO:0000313" key="3">
    <source>
        <dbReference type="Proteomes" id="UP000657574"/>
    </source>
</evidence>
<dbReference type="AlphaFoldDB" id="A0A917P2K3"/>
<dbReference type="Proteomes" id="UP000657574">
    <property type="component" value="Unassembled WGS sequence"/>
</dbReference>
<dbReference type="SUPFAM" id="SSF143120">
    <property type="entry name" value="YefM-like"/>
    <property type="match status" value="1"/>
</dbReference>
<dbReference type="NCBIfam" id="TIGR01552">
    <property type="entry name" value="phd_fam"/>
    <property type="match status" value="1"/>
</dbReference>
<name>A0A917P2K3_9ACTN</name>
<reference evidence="2" key="2">
    <citation type="submission" date="2020-09" db="EMBL/GenBank/DDBJ databases">
        <authorList>
            <person name="Sun Q."/>
            <person name="Ohkuma M."/>
        </authorList>
    </citation>
    <scope>NUCLEOTIDE SEQUENCE</scope>
    <source>
        <strain evidence="2">JCM 3086</strain>
    </source>
</reference>
<sequence length="83" mass="8914">MYYMETTAREFNQKSSQILAAAARGETVTVTKNGVAVARVVPINDEDIPPHPTDPMGAIDLPDLGLPDLTDDEIEETLKGMGA</sequence>
<organism evidence="2 3">
    <name type="scientific">Streptomyces brasiliensis</name>
    <dbReference type="NCBI Taxonomy" id="1954"/>
    <lineage>
        <taxon>Bacteria</taxon>
        <taxon>Bacillati</taxon>
        <taxon>Actinomycetota</taxon>
        <taxon>Actinomycetes</taxon>
        <taxon>Kitasatosporales</taxon>
        <taxon>Streptomycetaceae</taxon>
        <taxon>Streptomyces</taxon>
    </lineage>
</organism>
<dbReference type="InterPro" id="IPR036165">
    <property type="entry name" value="YefM-like_sf"/>
</dbReference>
<gene>
    <name evidence="2" type="ORF">GCM10010121_078920</name>
</gene>
<protein>
    <recommendedName>
        <fullName evidence="4">Antitoxin</fullName>
    </recommendedName>
</protein>
<comment type="caution">
    <text evidence="2">The sequence shown here is derived from an EMBL/GenBank/DDBJ whole genome shotgun (WGS) entry which is preliminary data.</text>
</comment>
<evidence type="ECO:0008006" key="4">
    <source>
        <dbReference type="Google" id="ProtNLM"/>
    </source>
</evidence>